<dbReference type="SUPFAM" id="SSF52518">
    <property type="entry name" value="Thiamin diphosphate-binding fold (THDP-binding)"/>
    <property type="match status" value="2"/>
</dbReference>
<feature type="compositionally biased region" description="Low complexity" evidence="4">
    <location>
        <begin position="392"/>
        <end position="404"/>
    </location>
</feature>
<keyword evidence="6" id="KW-0670">Pyruvate</keyword>
<dbReference type="Pfam" id="PF02775">
    <property type="entry name" value="TPP_enzyme_C"/>
    <property type="match status" value="1"/>
</dbReference>
<dbReference type="SUPFAM" id="SSF54862">
    <property type="entry name" value="4Fe-4S ferredoxins"/>
    <property type="match status" value="1"/>
</dbReference>
<dbReference type="FunFam" id="3.40.50.970:FF:000039">
    <property type="entry name" value="Indolepyruvate oxidoreductase subunit IorA"/>
    <property type="match status" value="1"/>
</dbReference>
<dbReference type="AlphaFoldDB" id="A0A519BKJ9"/>
<feature type="domain" description="4Fe-4S ferredoxin-type" evidence="5">
    <location>
        <begin position="647"/>
        <end position="675"/>
    </location>
</feature>
<protein>
    <submittedName>
        <fullName evidence="6">Indolepyruvate ferredoxin oxidoreductase subunit alpha</fullName>
    </submittedName>
</protein>
<accession>A0A519BKJ9</accession>
<dbReference type="GO" id="GO:0030976">
    <property type="term" value="F:thiamine pyrophosphate binding"/>
    <property type="evidence" value="ECO:0007669"/>
    <property type="project" value="InterPro"/>
</dbReference>
<dbReference type="InterPro" id="IPR029061">
    <property type="entry name" value="THDP-binding"/>
</dbReference>
<gene>
    <name evidence="6" type="ORF">EVG15_09345</name>
</gene>
<dbReference type="InterPro" id="IPR002880">
    <property type="entry name" value="Pyrv_Fd/Flavodoxin_OxRdtase_N"/>
</dbReference>
<evidence type="ECO:0000259" key="5">
    <source>
        <dbReference type="PROSITE" id="PS51379"/>
    </source>
</evidence>
<keyword evidence="3" id="KW-0411">Iron-sulfur</keyword>
<feature type="binding site" evidence="3">
    <location>
        <position position="621"/>
    </location>
    <ligand>
        <name>[4Fe-4S] cluster</name>
        <dbReference type="ChEBI" id="CHEBI:49883"/>
        <label>1</label>
    </ligand>
</feature>
<feature type="domain" description="4Fe-4S ferredoxin-type" evidence="5">
    <location>
        <begin position="612"/>
        <end position="642"/>
    </location>
</feature>
<feature type="binding site" evidence="3">
    <location>
        <position position="655"/>
    </location>
    <ligand>
        <name>[4Fe-4S] cluster</name>
        <dbReference type="ChEBI" id="CHEBI:49883"/>
        <label>2</label>
    </ligand>
</feature>
<feature type="binding site" evidence="3">
    <location>
        <position position="632"/>
    </location>
    <ligand>
        <name>[4Fe-4S] cluster</name>
        <dbReference type="ChEBI" id="CHEBI:49883"/>
        <label>2</label>
    </ligand>
</feature>
<reference evidence="6 7" key="1">
    <citation type="journal article" date="2019" name="ISME J.">
        <title>Insights into ecological role of a new deltaproteobacterial order Candidatus Acidulodesulfobacterales by metagenomics and metatranscriptomics.</title>
        <authorList>
            <person name="Tan S."/>
            <person name="Liu J."/>
            <person name="Fang Y."/>
            <person name="Hedlund B.P."/>
            <person name="Lian Z.H."/>
            <person name="Huang L.Y."/>
            <person name="Li J.T."/>
            <person name="Huang L.N."/>
            <person name="Li W.J."/>
            <person name="Jiang H.C."/>
            <person name="Dong H.L."/>
            <person name="Shu W.S."/>
        </authorList>
    </citation>
    <scope>NUCLEOTIDE SEQUENCE [LARGE SCALE GENOMIC DNA]</scope>
    <source>
        <strain evidence="6">AP1</strain>
    </source>
</reference>
<dbReference type="GO" id="GO:0051539">
    <property type="term" value="F:4 iron, 4 sulfur cluster binding"/>
    <property type="evidence" value="ECO:0007669"/>
    <property type="project" value="UniProtKB-KW"/>
</dbReference>
<sequence length="675" mass="74775">MLITYFILLMYFSFLKTFNDKILLTGNEAIAFGSYEGKAAIAVGYPGTPSSEILPFLSKFKDIYVNWSINEKTALEIAIGASIGYKRSLFTTKHVGLNVASDPFMTLANTGVRGGILILSADDPNMHSSQNEQDNRYYAKFAKVPMLEPSDSQECYYFSKIAFDISEFFDTPVLIRTTTRISHSRSILNLHADDIYNPIGIANNNINKRLINQKYTKDIEKFVMVPVYARARHKIAIDRLKKLIEFSNTSGLNKIEYNDLKYGIITSGVSYQYAKEIMPDASFIKLSFSYPLPDILIKEFCSKVKNVVVIEELEPFIENEISAFGIMLKGKEFFPQFGELTPDLVKEGLVKNGFLTELSGKNHTSNQQFNSNSSSINNSISSNTQGDSRSHNQNYSQNNNLNLSTKTEDSNNFNKQDGIVNIPRRLPALCSGCPHTSVFYALKKLRVPVMGDIGCYTLGALPPLSSMDSCISMGLAFGAAQGLYLSKSSEKKVAAVMGDSTFFHSGITSLIDAKYTNAIFTAIILDNSTTAMTGGQDHPGTGKNLSDSAIANKIDIKKIIEGIGITEIYDIDVYDYNSTFNTLKQALNTNNLNVIITNKPCVLYPKKLDFSNKFKINSDKCIGCDLCITIGCPSIILSNKLTDKNKPIPMIDFSCIGCSICKDICVFGFIEQISE</sequence>
<dbReference type="Pfam" id="PF01855">
    <property type="entry name" value="POR_N"/>
    <property type="match status" value="1"/>
</dbReference>
<organism evidence="6 7">
    <name type="scientific">Candidatus Acididesulfobacter diazotrophicus</name>
    <dbReference type="NCBI Taxonomy" id="2597226"/>
    <lineage>
        <taxon>Bacteria</taxon>
        <taxon>Deltaproteobacteria</taxon>
        <taxon>Candidatus Acidulodesulfobacterales</taxon>
        <taxon>Candidatus Acididesulfobacter</taxon>
    </lineage>
</organism>
<feature type="binding site" evidence="3">
    <location>
        <position position="665"/>
    </location>
    <ligand>
        <name>[4Fe-4S] cluster</name>
        <dbReference type="ChEBI" id="CHEBI:49883"/>
        <label>1</label>
    </ligand>
</feature>
<keyword evidence="3" id="KW-0004">4Fe-4S</keyword>
<feature type="binding site" evidence="3">
    <location>
        <position position="661"/>
    </location>
    <ligand>
        <name>[4Fe-4S] cluster</name>
        <dbReference type="ChEBI" id="CHEBI:49883"/>
        <label>2</label>
    </ligand>
</feature>
<keyword evidence="1 3" id="KW-0479">Metal-binding</keyword>
<dbReference type="PANTHER" id="PTHR43710:SF5">
    <property type="entry name" value="INDOLEPYRUVATE FERREDOXIN OXIDOREDUCTASE ALPHA SUBUNIT"/>
    <property type="match status" value="1"/>
</dbReference>
<feature type="binding site" evidence="3">
    <location>
        <position position="624"/>
    </location>
    <ligand>
        <name>[4Fe-4S] cluster</name>
        <dbReference type="ChEBI" id="CHEBI:49883"/>
        <label>1</label>
    </ligand>
</feature>
<feature type="binding site" evidence="3">
    <location>
        <position position="627"/>
    </location>
    <ligand>
        <name>[4Fe-4S] cluster</name>
        <dbReference type="ChEBI" id="CHEBI:49883"/>
        <label>1</label>
    </ligand>
</feature>
<feature type="binding site" evidence="3">
    <location>
        <position position="658"/>
    </location>
    <ligand>
        <name>[4Fe-4S] cluster</name>
        <dbReference type="ChEBI" id="CHEBI:49883"/>
        <label>2</label>
    </ligand>
</feature>
<keyword evidence="2" id="KW-0560">Oxidoreductase</keyword>
<proteinExistence type="predicted"/>
<dbReference type="InterPro" id="IPR045025">
    <property type="entry name" value="HACL1-like"/>
</dbReference>
<evidence type="ECO:0000313" key="6">
    <source>
        <dbReference type="EMBL" id="RZD17791.1"/>
    </source>
</evidence>
<dbReference type="PROSITE" id="PS51379">
    <property type="entry name" value="4FE4S_FER_2"/>
    <property type="match status" value="2"/>
</dbReference>
<evidence type="ECO:0000313" key="7">
    <source>
        <dbReference type="Proteomes" id="UP000319296"/>
    </source>
</evidence>
<dbReference type="CDD" id="cd07034">
    <property type="entry name" value="TPP_PYR_PFOR_IOR-alpha_like"/>
    <property type="match status" value="1"/>
</dbReference>
<dbReference type="PANTHER" id="PTHR43710">
    <property type="entry name" value="2-HYDROXYACYL-COA LYASE"/>
    <property type="match status" value="1"/>
</dbReference>
<dbReference type="InterPro" id="IPR011766">
    <property type="entry name" value="TPP_enzyme_TPP-bd"/>
</dbReference>
<comment type="cofactor">
    <cofactor evidence="3">
        <name>[4Fe-4S] cluster</name>
        <dbReference type="ChEBI" id="CHEBI:49883"/>
    </cofactor>
    <text evidence="3">Binds 2 [4Fe-4S] clusters. In this family the first cluster has a non-standard and varying [4Fe-4S] binding motif CX(2)CX(2)CX(4-5)CP.</text>
</comment>
<dbReference type="CDD" id="cd02008">
    <property type="entry name" value="TPP_IOR_alpha"/>
    <property type="match status" value="1"/>
</dbReference>
<dbReference type="InterPro" id="IPR017896">
    <property type="entry name" value="4Fe4S_Fe-S-bd"/>
</dbReference>
<dbReference type="Gene3D" id="3.30.70.20">
    <property type="match status" value="1"/>
</dbReference>
<dbReference type="Gene3D" id="3.40.50.970">
    <property type="match status" value="2"/>
</dbReference>
<comment type="caution">
    <text evidence="6">The sequence shown here is derived from an EMBL/GenBank/DDBJ whole genome shotgun (WGS) entry which is preliminary data.</text>
</comment>
<feature type="region of interest" description="Disordered" evidence="4">
    <location>
        <begin position="361"/>
        <end position="416"/>
    </location>
</feature>
<dbReference type="Proteomes" id="UP000319296">
    <property type="component" value="Unassembled WGS sequence"/>
</dbReference>
<dbReference type="InterPro" id="IPR017721">
    <property type="entry name" value="IorA"/>
</dbReference>
<evidence type="ECO:0000256" key="4">
    <source>
        <dbReference type="SAM" id="MobiDB-lite"/>
    </source>
</evidence>
<evidence type="ECO:0000256" key="2">
    <source>
        <dbReference type="ARBA" id="ARBA00023002"/>
    </source>
</evidence>
<keyword evidence="3" id="KW-0408">Iron</keyword>
<dbReference type="GO" id="GO:0046872">
    <property type="term" value="F:metal ion binding"/>
    <property type="evidence" value="ECO:0007669"/>
    <property type="project" value="UniProtKB-KW"/>
</dbReference>
<dbReference type="PIRSF" id="PIRSF006439">
    <property type="entry name" value="Indolepyruvate_ferr_oxidored"/>
    <property type="match status" value="1"/>
</dbReference>
<dbReference type="GO" id="GO:0043805">
    <property type="term" value="F:indolepyruvate ferredoxin oxidoreductase activity"/>
    <property type="evidence" value="ECO:0007669"/>
    <property type="project" value="InterPro"/>
</dbReference>
<name>A0A519BKJ9_9DELT</name>
<evidence type="ECO:0000256" key="3">
    <source>
        <dbReference type="PIRSR" id="PIRSR006439-50"/>
    </source>
</evidence>
<feature type="compositionally biased region" description="Low complexity" evidence="4">
    <location>
        <begin position="365"/>
        <end position="383"/>
    </location>
</feature>
<dbReference type="EMBL" id="SGBB01000022">
    <property type="protein sequence ID" value="RZD17791.1"/>
    <property type="molecule type" value="Genomic_DNA"/>
</dbReference>
<evidence type="ECO:0000256" key="1">
    <source>
        <dbReference type="ARBA" id="ARBA00022723"/>
    </source>
</evidence>